<dbReference type="EC" id="2.7.11.1" evidence="2"/>
<dbReference type="GO" id="GO:0030247">
    <property type="term" value="F:polysaccharide binding"/>
    <property type="evidence" value="ECO:0007669"/>
    <property type="project" value="InterPro"/>
</dbReference>
<feature type="transmembrane region" description="Helical" evidence="17">
    <location>
        <begin position="708"/>
        <end position="734"/>
    </location>
</feature>
<evidence type="ECO:0000313" key="20">
    <source>
        <dbReference type="Proteomes" id="UP001374535"/>
    </source>
</evidence>
<keyword evidence="7 15" id="KW-0547">Nucleotide-binding</keyword>
<dbReference type="GO" id="GO:0005524">
    <property type="term" value="F:ATP binding"/>
    <property type="evidence" value="ECO:0007669"/>
    <property type="project" value="UniProtKB-UniRule"/>
</dbReference>
<evidence type="ECO:0000313" key="19">
    <source>
        <dbReference type="EMBL" id="WVZ22154.1"/>
    </source>
</evidence>
<dbReference type="InterPro" id="IPR045874">
    <property type="entry name" value="LRK10/LRL21-25-like"/>
</dbReference>
<keyword evidence="3" id="KW-0723">Serine/threonine-protein kinase</keyword>
<evidence type="ECO:0000256" key="2">
    <source>
        <dbReference type="ARBA" id="ARBA00012513"/>
    </source>
</evidence>
<protein>
    <recommendedName>
        <fullName evidence="2">non-specific serine/threonine protein kinase</fullName>
        <ecNumber evidence="2">2.7.11.1</ecNumber>
    </recommendedName>
</protein>
<evidence type="ECO:0000256" key="4">
    <source>
        <dbReference type="ARBA" id="ARBA00022679"/>
    </source>
</evidence>
<comment type="subcellular location">
    <subcellularLocation>
        <location evidence="1">Membrane</location>
        <topology evidence="1">Single-pass type I membrane protein</topology>
    </subcellularLocation>
</comment>
<organism evidence="19 20">
    <name type="scientific">Vigna mungo</name>
    <name type="common">Black gram</name>
    <name type="synonym">Phaseolus mungo</name>
    <dbReference type="NCBI Taxonomy" id="3915"/>
    <lineage>
        <taxon>Eukaryota</taxon>
        <taxon>Viridiplantae</taxon>
        <taxon>Streptophyta</taxon>
        <taxon>Embryophyta</taxon>
        <taxon>Tracheophyta</taxon>
        <taxon>Spermatophyta</taxon>
        <taxon>Magnoliopsida</taxon>
        <taxon>eudicotyledons</taxon>
        <taxon>Gunneridae</taxon>
        <taxon>Pentapetalae</taxon>
        <taxon>rosids</taxon>
        <taxon>fabids</taxon>
        <taxon>Fabales</taxon>
        <taxon>Fabaceae</taxon>
        <taxon>Papilionoideae</taxon>
        <taxon>50 kb inversion clade</taxon>
        <taxon>NPAAA clade</taxon>
        <taxon>indigoferoid/millettioid clade</taxon>
        <taxon>Phaseoleae</taxon>
        <taxon>Vigna</taxon>
    </lineage>
</organism>
<evidence type="ECO:0000256" key="7">
    <source>
        <dbReference type="ARBA" id="ARBA00022741"/>
    </source>
</evidence>
<evidence type="ECO:0000256" key="10">
    <source>
        <dbReference type="ARBA" id="ARBA00022989"/>
    </source>
</evidence>
<proteinExistence type="predicted"/>
<dbReference type="InterPro" id="IPR011009">
    <property type="entry name" value="Kinase-like_dom_sf"/>
</dbReference>
<dbReference type="InterPro" id="IPR046829">
    <property type="entry name" value="Calmod_bind_C"/>
</dbReference>
<keyword evidence="9 15" id="KW-0067">ATP-binding</keyword>
<evidence type="ECO:0000256" key="15">
    <source>
        <dbReference type="PROSITE-ProRule" id="PRU10141"/>
    </source>
</evidence>
<name>A0AAQ3P5U2_VIGMU</name>
<accession>A0AAQ3P5U2</accession>
<keyword evidence="8" id="KW-0418">Kinase</keyword>
<dbReference type="InterPro" id="IPR025287">
    <property type="entry name" value="WAK_GUB"/>
</dbReference>
<evidence type="ECO:0000256" key="5">
    <source>
        <dbReference type="ARBA" id="ARBA00022692"/>
    </source>
</evidence>
<dbReference type="SUPFAM" id="SSF56112">
    <property type="entry name" value="Protein kinase-like (PK-like)"/>
    <property type="match status" value="1"/>
</dbReference>
<feature type="transmembrane region" description="Helical" evidence="17">
    <location>
        <begin position="464"/>
        <end position="489"/>
    </location>
</feature>
<evidence type="ECO:0000256" key="6">
    <source>
        <dbReference type="ARBA" id="ARBA00022729"/>
    </source>
</evidence>
<keyword evidence="6" id="KW-0732">Signal</keyword>
<keyword evidence="4" id="KW-0808">Transferase</keyword>
<keyword evidence="20" id="KW-1185">Reference proteome</keyword>
<dbReference type="Pfam" id="PF07714">
    <property type="entry name" value="PK_Tyr_Ser-Thr"/>
    <property type="match status" value="1"/>
</dbReference>
<dbReference type="InterPro" id="IPR046831">
    <property type="entry name" value="Calmodulin_bind_N"/>
</dbReference>
<feature type="binding site" evidence="15">
    <location>
        <position position="808"/>
    </location>
    <ligand>
        <name>ATP</name>
        <dbReference type="ChEBI" id="CHEBI:30616"/>
    </ligand>
</feature>
<keyword evidence="5 17" id="KW-0812">Transmembrane</keyword>
<evidence type="ECO:0000256" key="3">
    <source>
        <dbReference type="ARBA" id="ARBA00022527"/>
    </source>
</evidence>
<evidence type="ECO:0000256" key="8">
    <source>
        <dbReference type="ARBA" id="ARBA00022777"/>
    </source>
</evidence>
<dbReference type="PROSITE" id="PS00107">
    <property type="entry name" value="PROTEIN_KINASE_ATP"/>
    <property type="match status" value="1"/>
</dbReference>
<comment type="catalytic activity">
    <reaction evidence="13">
        <text>L-threonyl-[protein] + ATP = O-phospho-L-threonyl-[protein] + ADP + H(+)</text>
        <dbReference type="Rhea" id="RHEA:46608"/>
        <dbReference type="Rhea" id="RHEA-COMP:11060"/>
        <dbReference type="Rhea" id="RHEA-COMP:11605"/>
        <dbReference type="ChEBI" id="CHEBI:15378"/>
        <dbReference type="ChEBI" id="CHEBI:30013"/>
        <dbReference type="ChEBI" id="CHEBI:30616"/>
        <dbReference type="ChEBI" id="CHEBI:61977"/>
        <dbReference type="ChEBI" id="CHEBI:456216"/>
        <dbReference type="EC" id="2.7.11.1"/>
    </reaction>
</comment>
<dbReference type="Pfam" id="PF07887">
    <property type="entry name" value="Calmodulin_bind"/>
    <property type="match status" value="1"/>
</dbReference>
<dbReference type="InterPro" id="IPR008271">
    <property type="entry name" value="Ser/Thr_kinase_AS"/>
</dbReference>
<dbReference type="EMBL" id="CP144700">
    <property type="protein sequence ID" value="WVZ22154.1"/>
    <property type="molecule type" value="Genomic_DNA"/>
</dbReference>
<sequence>MAAKRFLDDSDQDNNGDKRMRPTSRPSFASVIGEVVMVKNLQNLFSGLEPLLRRVVNEEMERVMGHCVPRSITRSPSLRIQALEQPTSYELMFEKKLMPTIFTGSRIVDTDGNPLRVVLVDKNGGQTVRTSLPHPIKLEIVVLDGDFPSNSDNNESWTSEELNNRIVKERTGKRPLLTGELNLTMRDGIAPVEDIEFTDNSSWIRSRKFRVAVRVVPGTNQTVRIREGMTEPFIVRDHRGELYKKHHPPMLNDEVWRLEKIGKDGAFHKKLSREGINSVQDFLKLSVVDGQKLRKILGAGMSERMWDVTIKHAKTCEKGKKYYVFRGQNFTIFLNSICQLVKAEINGQSFPGSELSNFTKGYMEKLVREAYTRWNDLEEIDEALLTQGESMEQIPNNLGVAYDQNEYYASTHNAQIGGSEWGVNATFGTTSFVNNALPALPYSFSDSQSDSDGATRPSSSQYGIGYAVLVLMFIKIAFVCSVSTLFLFFTNTSAIHNTSFSPTCLTQRCTSGPNISYPFWLSLTDQLCGYHELGLLCSGGVTIFSHVGLYYAVQNIDYENHSLKLLDPDTFSQTCPKARHAVPLGNLPLTHSPLNLNLSFYYNCTNYPSGVPSIQCLRSGANQSFVFVSGNETRGFDWSGNCEEKIVVTVMKDAITSDGDLISQFPSAMDKGFVLEWHTASYCVQCEASDGVCGYSNPEKKGLEELNYLLLLLAGFIVAGGTGALLTCVVIYIFGRKLSPILSDIRQARKIDRDIEAFIRNNGPLPIKRYSYSDIKKMTNYFESKLGQGGYGQVYKGNLCNKAPVAVKLLNASKGNGEEFINEVISISRTSHVNIVNLLGFCLEGKKKAIIYDFMPNGSLEKYIHNKNLETDPPLSWQRLHHIAEGIAKGLEYLHRGCNTRILHFDIKPSNILLDKNFCPKISDFGMAKLCSNTQSIISMYGARGTVGYIAPEVWNRSFGGVSYKSDVYSYGMMILEMVGGRQNISIEASHSSETYFPHWIYKHVEVGKNLAWHEGMIPEENEICKKMIIVGLWCIQTIPSDRPAMSRVVEMLEGSTDQLQIPPEPFIFSPMKTEVDICTTSSSD</sequence>
<dbReference type="InterPro" id="IPR017441">
    <property type="entry name" value="Protein_kinase_ATP_BS"/>
</dbReference>
<feature type="region of interest" description="Disordered" evidence="16">
    <location>
        <begin position="1"/>
        <end position="25"/>
    </location>
</feature>
<dbReference type="PROSITE" id="PS00108">
    <property type="entry name" value="PROTEIN_KINASE_ST"/>
    <property type="match status" value="1"/>
</dbReference>
<dbReference type="InterPro" id="IPR046830">
    <property type="entry name" value="Calmod_bind_M"/>
</dbReference>
<dbReference type="Pfam" id="PF20452">
    <property type="entry name" value="Calmod_bind_C"/>
    <property type="match status" value="1"/>
</dbReference>
<dbReference type="Proteomes" id="UP001374535">
    <property type="component" value="Chromosome 1"/>
</dbReference>
<dbReference type="FunFam" id="1.10.510.10:FF:000590">
    <property type="entry name" value="PR5-like receptor kinase"/>
    <property type="match status" value="1"/>
</dbReference>
<feature type="domain" description="Protein kinase" evidence="18">
    <location>
        <begin position="780"/>
        <end position="1068"/>
    </location>
</feature>
<dbReference type="Gene3D" id="3.30.200.20">
    <property type="entry name" value="Phosphorylase Kinase, domain 1"/>
    <property type="match status" value="1"/>
</dbReference>
<dbReference type="AlphaFoldDB" id="A0AAQ3P5U2"/>
<evidence type="ECO:0000256" key="17">
    <source>
        <dbReference type="SAM" id="Phobius"/>
    </source>
</evidence>
<dbReference type="Pfam" id="PF14380">
    <property type="entry name" value="WAK_assoc"/>
    <property type="match status" value="1"/>
</dbReference>
<keyword evidence="10 17" id="KW-1133">Transmembrane helix</keyword>
<keyword evidence="12" id="KW-0325">Glycoprotein</keyword>
<dbReference type="Gene3D" id="1.10.510.10">
    <property type="entry name" value="Transferase(Phosphotransferase) domain 1"/>
    <property type="match status" value="1"/>
</dbReference>
<dbReference type="SMART" id="SM00220">
    <property type="entry name" value="S_TKc"/>
    <property type="match status" value="1"/>
</dbReference>
<dbReference type="InterPro" id="IPR001245">
    <property type="entry name" value="Ser-Thr/Tyr_kinase_cat_dom"/>
</dbReference>
<dbReference type="Pfam" id="PF13947">
    <property type="entry name" value="GUB_WAK_bind"/>
    <property type="match status" value="1"/>
</dbReference>
<comment type="catalytic activity">
    <reaction evidence="14">
        <text>L-seryl-[protein] + ATP = O-phospho-L-seryl-[protein] + ADP + H(+)</text>
        <dbReference type="Rhea" id="RHEA:17989"/>
        <dbReference type="Rhea" id="RHEA-COMP:9863"/>
        <dbReference type="Rhea" id="RHEA-COMP:11604"/>
        <dbReference type="ChEBI" id="CHEBI:15378"/>
        <dbReference type="ChEBI" id="CHEBI:29999"/>
        <dbReference type="ChEBI" id="CHEBI:30616"/>
        <dbReference type="ChEBI" id="CHEBI:83421"/>
        <dbReference type="ChEBI" id="CHEBI:456216"/>
        <dbReference type="EC" id="2.7.11.1"/>
    </reaction>
</comment>
<dbReference type="InterPro" id="IPR000719">
    <property type="entry name" value="Prot_kinase_dom"/>
</dbReference>
<evidence type="ECO:0000256" key="12">
    <source>
        <dbReference type="ARBA" id="ARBA00023180"/>
    </source>
</evidence>
<dbReference type="GO" id="GO:0016020">
    <property type="term" value="C:membrane"/>
    <property type="evidence" value="ECO:0007669"/>
    <property type="project" value="UniProtKB-SubCell"/>
</dbReference>
<dbReference type="GO" id="GO:0004674">
    <property type="term" value="F:protein serine/threonine kinase activity"/>
    <property type="evidence" value="ECO:0007669"/>
    <property type="project" value="UniProtKB-KW"/>
</dbReference>
<evidence type="ECO:0000256" key="16">
    <source>
        <dbReference type="SAM" id="MobiDB-lite"/>
    </source>
</evidence>
<gene>
    <name evidence="19" type="ORF">V8G54_000698</name>
</gene>
<evidence type="ECO:0000256" key="9">
    <source>
        <dbReference type="ARBA" id="ARBA00022840"/>
    </source>
</evidence>
<reference evidence="19 20" key="1">
    <citation type="journal article" date="2023" name="Life. Sci Alliance">
        <title>Evolutionary insights into 3D genome organization and epigenetic landscape of Vigna mungo.</title>
        <authorList>
            <person name="Junaid A."/>
            <person name="Singh B."/>
            <person name="Bhatia S."/>
        </authorList>
    </citation>
    <scope>NUCLEOTIDE SEQUENCE [LARGE SCALE GENOMIC DNA]</scope>
    <source>
        <strain evidence="19">Urdbean</strain>
    </source>
</reference>
<evidence type="ECO:0000256" key="13">
    <source>
        <dbReference type="ARBA" id="ARBA00047899"/>
    </source>
</evidence>
<keyword evidence="11 17" id="KW-0472">Membrane</keyword>
<evidence type="ECO:0000256" key="1">
    <source>
        <dbReference type="ARBA" id="ARBA00004479"/>
    </source>
</evidence>
<dbReference type="Pfam" id="PF20451">
    <property type="entry name" value="Calmod_bind_M"/>
    <property type="match status" value="1"/>
</dbReference>
<dbReference type="PROSITE" id="PS50011">
    <property type="entry name" value="PROTEIN_KINASE_DOM"/>
    <property type="match status" value="1"/>
</dbReference>
<evidence type="ECO:0000256" key="14">
    <source>
        <dbReference type="ARBA" id="ARBA00048679"/>
    </source>
</evidence>
<dbReference type="PANTHER" id="PTHR27009">
    <property type="entry name" value="RUST RESISTANCE KINASE LR10-RELATED"/>
    <property type="match status" value="1"/>
</dbReference>
<evidence type="ECO:0000259" key="18">
    <source>
        <dbReference type="PROSITE" id="PS50011"/>
    </source>
</evidence>
<evidence type="ECO:0000256" key="11">
    <source>
        <dbReference type="ARBA" id="ARBA00023136"/>
    </source>
</evidence>
<dbReference type="InterPro" id="IPR032872">
    <property type="entry name" value="WAK_assoc_C"/>
</dbReference>